<feature type="transmembrane region" description="Helical" evidence="7">
    <location>
        <begin position="96"/>
        <end position="119"/>
    </location>
</feature>
<reference evidence="8" key="2">
    <citation type="submission" date="2020-09" db="EMBL/GenBank/DDBJ databases">
        <authorList>
            <person name="Sun Q."/>
            <person name="Zhou Y."/>
        </authorList>
    </citation>
    <scope>NUCLEOTIDE SEQUENCE</scope>
    <source>
        <strain evidence="8">CGMCC 4.7299</strain>
    </source>
</reference>
<feature type="transmembrane region" description="Helical" evidence="7">
    <location>
        <begin position="304"/>
        <end position="322"/>
    </location>
</feature>
<reference evidence="8" key="1">
    <citation type="journal article" date="2014" name="Int. J. Syst. Evol. Microbiol.">
        <title>Complete genome sequence of Corynebacterium casei LMG S-19264T (=DSM 44701T), isolated from a smear-ripened cheese.</title>
        <authorList>
            <consortium name="US DOE Joint Genome Institute (JGI-PGF)"/>
            <person name="Walter F."/>
            <person name="Albersmeier A."/>
            <person name="Kalinowski J."/>
            <person name="Ruckert C."/>
        </authorList>
    </citation>
    <scope>NUCLEOTIDE SEQUENCE</scope>
    <source>
        <strain evidence="8">CGMCC 4.7299</strain>
    </source>
</reference>
<keyword evidence="3" id="KW-1003">Cell membrane</keyword>
<dbReference type="EMBL" id="BMMX01000024">
    <property type="protein sequence ID" value="GGL05973.1"/>
    <property type="molecule type" value="Genomic_DNA"/>
</dbReference>
<feature type="transmembrane region" description="Helical" evidence="7">
    <location>
        <begin position="362"/>
        <end position="379"/>
    </location>
</feature>
<dbReference type="InterPro" id="IPR014047">
    <property type="entry name" value="Chr_Tranpt_l_chain"/>
</dbReference>
<feature type="transmembrane region" description="Helical" evidence="7">
    <location>
        <begin position="166"/>
        <end position="194"/>
    </location>
</feature>
<keyword evidence="9" id="KW-1185">Reference proteome</keyword>
<protein>
    <submittedName>
        <fullName evidence="8">Chromate efflux pump, ChrA</fullName>
    </submittedName>
</protein>
<evidence type="ECO:0000256" key="2">
    <source>
        <dbReference type="ARBA" id="ARBA00005262"/>
    </source>
</evidence>
<evidence type="ECO:0000313" key="9">
    <source>
        <dbReference type="Proteomes" id="UP000656042"/>
    </source>
</evidence>
<evidence type="ECO:0000256" key="7">
    <source>
        <dbReference type="SAM" id="Phobius"/>
    </source>
</evidence>
<dbReference type="PANTHER" id="PTHR43663:SF1">
    <property type="entry name" value="CHROMATE TRANSPORTER"/>
    <property type="match status" value="1"/>
</dbReference>
<dbReference type="NCBIfam" id="TIGR00937">
    <property type="entry name" value="2A51"/>
    <property type="match status" value="1"/>
</dbReference>
<feature type="transmembrane region" description="Helical" evidence="7">
    <location>
        <begin position="334"/>
        <end position="356"/>
    </location>
</feature>
<sequence length="405" mass="40752">MPPPGQAAMPGEPAAPGAEVSLGTIAAQWLRIGITGFGGPPAHISLLRELCVTRRGWVSEQEFEDGIAATNLLPGPASTQLSILCAWRLRGWRGALLGGACFIVPGLIAILVLAVLLLSGSPAAPVLGAASGAGAAVAAVAVQAGARLIPASWRRAGPGRPGRCRWIGYLVVGALAALLLGPWLVLVLVAAGLVETGVHGARHRTTRDGRRRPAPGLPPIALATLASSSVLGALSWTALKVGALSYGGGFVIIPLMRADAVDHHHWLTGDQFLYAVALGQITPGPVVQTVAVVGYAAAGLLGGVLAAVVAFAPSFVFVLAGARHFDRLRAAPAVQAFLSGAGPAAIGAILGSAVSLALSLTHLWQVPVLAAAAVWLLGLRRGVVTALLAAGGLGVLAALAGMPVQ</sequence>
<evidence type="ECO:0000256" key="4">
    <source>
        <dbReference type="ARBA" id="ARBA00022692"/>
    </source>
</evidence>
<keyword evidence="6 7" id="KW-0472">Membrane</keyword>
<evidence type="ECO:0000256" key="6">
    <source>
        <dbReference type="ARBA" id="ARBA00023136"/>
    </source>
</evidence>
<evidence type="ECO:0000313" key="8">
    <source>
        <dbReference type="EMBL" id="GGL05973.1"/>
    </source>
</evidence>
<feature type="transmembrane region" description="Helical" evidence="7">
    <location>
        <begin position="126"/>
        <end position="146"/>
    </location>
</feature>
<dbReference type="AlphaFoldDB" id="A0A8J3C1Q4"/>
<feature type="transmembrane region" description="Helical" evidence="7">
    <location>
        <begin position="272"/>
        <end position="298"/>
    </location>
</feature>
<gene>
    <name evidence="8" type="primary">chrA</name>
    <name evidence="8" type="ORF">GCM10012284_45290</name>
</gene>
<keyword evidence="5 7" id="KW-1133">Transmembrane helix</keyword>
<dbReference type="RefSeq" id="WP_229716052.1">
    <property type="nucleotide sequence ID" value="NZ_BMMX01000024.1"/>
</dbReference>
<dbReference type="Proteomes" id="UP000656042">
    <property type="component" value="Unassembled WGS sequence"/>
</dbReference>
<organism evidence="8 9">
    <name type="scientific">Mangrovihabitans endophyticus</name>
    <dbReference type="NCBI Taxonomy" id="1751298"/>
    <lineage>
        <taxon>Bacteria</taxon>
        <taxon>Bacillati</taxon>
        <taxon>Actinomycetota</taxon>
        <taxon>Actinomycetes</taxon>
        <taxon>Micromonosporales</taxon>
        <taxon>Micromonosporaceae</taxon>
        <taxon>Mangrovihabitans</taxon>
    </lineage>
</organism>
<name>A0A8J3C1Q4_9ACTN</name>
<dbReference type="GO" id="GO:0005886">
    <property type="term" value="C:plasma membrane"/>
    <property type="evidence" value="ECO:0007669"/>
    <property type="project" value="UniProtKB-SubCell"/>
</dbReference>
<comment type="similarity">
    <text evidence="2">Belongs to the chromate ion transporter (CHR) (TC 2.A.51) family.</text>
</comment>
<accession>A0A8J3C1Q4</accession>
<comment type="caution">
    <text evidence="8">The sequence shown here is derived from an EMBL/GenBank/DDBJ whole genome shotgun (WGS) entry which is preliminary data.</text>
</comment>
<comment type="subcellular location">
    <subcellularLocation>
        <location evidence="1">Cell membrane</location>
        <topology evidence="1">Multi-pass membrane protein</topology>
    </subcellularLocation>
</comment>
<dbReference type="InterPro" id="IPR052518">
    <property type="entry name" value="CHR_Transporter"/>
</dbReference>
<dbReference type="PIRSF" id="PIRSF004810">
    <property type="entry name" value="ChrA"/>
    <property type="match status" value="1"/>
</dbReference>
<dbReference type="Pfam" id="PF02417">
    <property type="entry name" value="Chromate_transp"/>
    <property type="match status" value="2"/>
</dbReference>
<dbReference type="InterPro" id="IPR003370">
    <property type="entry name" value="Chromate_transpt"/>
</dbReference>
<proteinExistence type="inferred from homology"/>
<keyword evidence="4 7" id="KW-0812">Transmembrane</keyword>
<evidence type="ECO:0000256" key="3">
    <source>
        <dbReference type="ARBA" id="ARBA00022475"/>
    </source>
</evidence>
<dbReference type="GO" id="GO:0015109">
    <property type="term" value="F:chromate transmembrane transporter activity"/>
    <property type="evidence" value="ECO:0007669"/>
    <property type="project" value="InterPro"/>
</dbReference>
<evidence type="ECO:0000256" key="5">
    <source>
        <dbReference type="ARBA" id="ARBA00022989"/>
    </source>
</evidence>
<feature type="transmembrane region" description="Helical" evidence="7">
    <location>
        <begin position="386"/>
        <end position="404"/>
    </location>
</feature>
<dbReference type="PANTHER" id="PTHR43663">
    <property type="entry name" value="CHROMATE TRANSPORT PROTEIN-RELATED"/>
    <property type="match status" value="1"/>
</dbReference>
<evidence type="ECO:0000256" key="1">
    <source>
        <dbReference type="ARBA" id="ARBA00004651"/>
    </source>
</evidence>